<evidence type="ECO:0000256" key="6">
    <source>
        <dbReference type="ARBA" id="ARBA00022692"/>
    </source>
</evidence>
<evidence type="ECO:0000313" key="12">
    <source>
        <dbReference type="Proteomes" id="UP000824071"/>
    </source>
</evidence>
<dbReference type="EMBL" id="DVMW01000008">
    <property type="protein sequence ID" value="HIU35152.1"/>
    <property type="molecule type" value="Genomic_DNA"/>
</dbReference>
<protein>
    <recommendedName>
        <fullName evidence="10">PTS EIIC type-2 domain-containing protein</fullName>
    </recommendedName>
</protein>
<evidence type="ECO:0000256" key="3">
    <source>
        <dbReference type="ARBA" id="ARBA00022475"/>
    </source>
</evidence>
<dbReference type="GO" id="GO:0009401">
    <property type="term" value="P:phosphoenolpyruvate-dependent sugar phosphotransferase system"/>
    <property type="evidence" value="ECO:0007669"/>
    <property type="project" value="UniProtKB-KW"/>
</dbReference>
<dbReference type="PANTHER" id="PTHR30505">
    <property type="entry name" value="FRUCTOSE-LIKE PERMEASE"/>
    <property type="match status" value="1"/>
</dbReference>
<evidence type="ECO:0000256" key="1">
    <source>
        <dbReference type="ARBA" id="ARBA00004651"/>
    </source>
</evidence>
<keyword evidence="6 9" id="KW-0812">Transmembrane</keyword>
<dbReference type="InterPro" id="IPR050864">
    <property type="entry name" value="Bacterial_PTS_Sugar_Transport"/>
</dbReference>
<feature type="transmembrane region" description="Helical" evidence="9">
    <location>
        <begin position="129"/>
        <end position="150"/>
    </location>
</feature>
<evidence type="ECO:0000256" key="5">
    <source>
        <dbReference type="ARBA" id="ARBA00022683"/>
    </source>
</evidence>
<dbReference type="GO" id="GO:0005886">
    <property type="term" value="C:plasma membrane"/>
    <property type="evidence" value="ECO:0007669"/>
    <property type="project" value="UniProtKB-SubCell"/>
</dbReference>
<evidence type="ECO:0000256" key="4">
    <source>
        <dbReference type="ARBA" id="ARBA00022597"/>
    </source>
</evidence>
<dbReference type="PROSITE" id="PS51104">
    <property type="entry name" value="PTS_EIIC_TYPE_2"/>
    <property type="match status" value="1"/>
</dbReference>
<evidence type="ECO:0000256" key="8">
    <source>
        <dbReference type="ARBA" id="ARBA00023136"/>
    </source>
</evidence>
<keyword evidence="4" id="KW-0762">Sugar transport</keyword>
<dbReference type="PANTHER" id="PTHR30505:SF0">
    <property type="entry name" value="FRUCTOSE-LIKE PTS SYSTEM EIIBC COMPONENT-RELATED"/>
    <property type="match status" value="1"/>
</dbReference>
<keyword evidence="3" id="KW-1003">Cell membrane</keyword>
<reference evidence="11" key="1">
    <citation type="submission" date="2020-10" db="EMBL/GenBank/DDBJ databases">
        <authorList>
            <person name="Gilroy R."/>
        </authorList>
    </citation>
    <scope>NUCLEOTIDE SEQUENCE</scope>
    <source>
        <strain evidence="11">ChiGjej1B1-19959</strain>
    </source>
</reference>
<feature type="transmembrane region" description="Helical" evidence="9">
    <location>
        <begin position="57"/>
        <end position="82"/>
    </location>
</feature>
<comment type="caution">
    <text evidence="11">The sequence shown here is derived from an EMBL/GenBank/DDBJ whole genome shotgun (WGS) entry which is preliminary data.</text>
</comment>
<accession>A0A9D1IFK9</accession>
<proteinExistence type="predicted"/>
<evidence type="ECO:0000256" key="2">
    <source>
        <dbReference type="ARBA" id="ARBA00022448"/>
    </source>
</evidence>
<keyword evidence="8 9" id="KW-0472">Membrane</keyword>
<evidence type="ECO:0000259" key="10">
    <source>
        <dbReference type="PROSITE" id="PS51104"/>
    </source>
</evidence>
<evidence type="ECO:0000313" key="11">
    <source>
        <dbReference type="EMBL" id="HIU35152.1"/>
    </source>
</evidence>
<feature type="transmembrane region" description="Helical" evidence="9">
    <location>
        <begin position="12"/>
        <end position="37"/>
    </location>
</feature>
<dbReference type="GO" id="GO:0090563">
    <property type="term" value="F:protein-phosphocysteine-sugar phosphotransferase activity"/>
    <property type="evidence" value="ECO:0007669"/>
    <property type="project" value="TreeGrafter"/>
</dbReference>
<keyword evidence="7 9" id="KW-1133">Transmembrane helix</keyword>
<keyword evidence="2" id="KW-0813">Transport</keyword>
<keyword evidence="5" id="KW-0598">Phosphotransferase system</keyword>
<dbReference type="Proteomes" id="UP000824071">
    <property type="component" value="Unassembled WGS sequence"/>
</dbReference>
<reference evidence="11" key="2">
    <citation type="journal article" date="2021" name="PeerJ">
        <title>Extensive microbial diversity within the chicken gut microbiome revealed by metagenomics and culture.</title>
        <authorList>
            <person name="Gilroy R."/>
            <person name="Ravi A."/>
            <person name="Getino M."/>
            <person name="Pursley I."/>
            <person name="Horton D.L."/>
            <person name="Alikhan N.F."/>
            <person name="Baker D."/>
            <person name="Gharbi K."/>
            <person name="Hall N."/>
            <person name="Watson M."/>
            <person name="Adriaenssens E.M."/>
            <person name="Foster-Nyarko E."/>
            <person name="Jarju S."/>
            <person name="Secka A."/>
            <person name="Antonio M."/>
            <person name="Oren A."/>
            <person name="Chaudhuri R.R."/>
            <person name="La Ragione R."/>
            <person name="Hildebrand F."/>
            <person name="Pallen M.J."/>
        </authorList>
    </citation>
    <scope>NUCLEOTIDE SEQUENCE</scope>
    <source>
        <strain evidence="11">ChiGjej1B1-19959</strain>
    </source>
</reference>
<feature type="domain" description="PTS EIIC type-2" evidence="10">
    <location>
        <begin position="25"/>
        <end position="422"/>
    </location>
</feature>
<dbReference type="InterPro" id="IPR013014">
    <property type="entry name" value="PTS_EIIC_2"/>
</dbReference>
<feature type="transmembrane region" description="Helical" evidence="9">
    <location>
        <begin position="347"/>
        <end position="368"/>
    </location>
</feature>
<comment type="subcellular location">
    <subcellularLocation>
        <location evidence="1">Cell membrane</location>
        <topology evidence="1">Multi-pass membrane protein</topology>
    </subcellularLocation>
</comment>
<feature type="transmembrane region" description="Helical" evidence="9">
    <location>
        <begin position="234"/>
        <end position="255"/>
    </location>
</feature>
<feature type="transmembrane region" description="Helical" evidence="9">
    <location>
        <begin position="275"/>
        <end position="295"/>
    </location>
</feature>
<evidence type="ECO:0000256" key="7">
    <source>
        <dbReference type="ARBA" id="ARBA00022989"/>
    </source>
</evidence>
<feature type="transmembrane region" description="Helical" evidence="9">
    <location>
        <begin position="190"/>
        <end position="213"/>
    </location>
</feature>
<gene>
    <name evidence="11" type="ORF">IAC53_00905</name>
</gene>
<feature type="transmembrane region" description="Helical" evidence="9">
    <location>
        <begin position="408"/>
        <end position="428"/>
    </location>
</feature>
<evidence type="ECO:0000256" key="9">
    <source>
        <dbReference type="SAM" id="Phobius"/>
    </source>
</evidence>
<sequence length="490" mass="53617">MLKNEIRTYRKNIHRATAILFIVQLFGALGAGFFFVVQNILGVEHILGATEPQNENILWFILFWGTDFFFVALAVVLSYLIAGLPAVAPAMALGVYFAHFAGDPVPAVEMYSAYFATPRNFGGGANIGYMGYLILAVFLSYCIKYLFIAWNNCKESLGKKLDRSFQKHRDKGKKLPDTLTGVGILEQVDLIVLVLIMPVVAAALTFLLIRYGVQLPFNALGEALAAPLQELSGASVVLCAVVMGLMVGFDLIGPVSMSAFSVAVAAFFDGNAQLMTIYGACFITIGWIPLMTVLLQKITKKGGRADTDDFNLAASGPINAFFENVKLTVAFSMPYAYRSPLTVIPGYMLGAAVTGLLTAAFGIVNTAYLTELPKYGNGETFAEMFTRGEIYISFTLPLRSGDWLSCRIPLFFIILFGALVGGAGMLLFKELACRSQKKRGTYVETDGDMVLEFRRYAQKLWVPFKQQRGKLPAQYAGKEEAAVSKEKGEQ</sequence>
<dbReference type="AlphaFoldDB" id="A0A9D1IFK9"/>
<name>A0A9D1IFK9_9FIRM</name>
<organism evidence="11 12">
    <name type="scientific">Candidatus Fimenecus excrementigallinarum</name>
    <dbReference type="NCBI Taxonomy" id="2840816"/>
    <lineage>
        <taxon>Bacteria</taxon>
        <taxon>Bacillati</taxon>
        <taxon>Bacillota</taxon>
        <taxon>Clostridia</taxon>
        <taxon>Candidatus Fimenecus</taxon>
    </lineage>
</organism>